<dbReference type="EMBL" id="CAJNBJ010000001">
    <property type="protein sequence ID" value="CAE6691213.1"/>
    <property type="molecule type" value="Genomic_DNA"/>
</dbReference>
<evidence type="ECO:0000313" key="2">
    <source>
        <dbReference type="Proteomes" id="UP000675880"/>
    </source>
</evidence>
<gene>
    <name evidence="1" type="ORF">NSPZN2_10231</name>
</gene>
<accession>A0ABM8QDN0</accession>
<proteinExistence type="predicted"/>
<evidence type="ECO:0000313" key="1">
    <source>
        <dbReference type="EMBL" id="CAE6691213.1"/>
    </source>
</evidence>
<reference evidence="1 2" key="1">
    <citation type="submission" date="2021-02" db="EMBL/GenBank/DDBJ databases">
        <authorList>
            <person name="Han P."/>
        </authorList>
    </citation>
    <scope>NUCLEOTIDE SEQUENCE [LARGE SCALE GENOMIC DNA]</scope>
    <source>
        <strain evidence="1">Candidatus Nitrospira sp. ZN2</strain>
    </source>
</reference>
<dbReference type="Proteomes" id="UP000675880">
    <property type="component" value="Unassembled WGS sequence"/>
</dbReference>
<comment type="caution">
    <text evidence="1">The sequence shown here is derived from an EMBL/GenBank/DDBJ whole genome shotgun (WGS) entry which is preliminary data.</text>
</comment>
<sequence>MAKLLVIWYAGTARLGCPLECLHDPNA</sequence>
<keyword evidence="2" id="KW-1185">Reference proteome</keyword>
<organism evidence="1 2">
    <name type="scientific">Nitrospira defluvii</name>
    <dbReference type="NCBI Taxonomy" id="330214"/>
    <lineage>
        <taxon>Bacteria</taxon>
        <taxon>Pseudomonadati</taxon>
        <taxon>Nitrospirota</taxon>
        <taxon>Nitrospiria</taxon>
        <taxon>Nitrospirales</taxon>
        <taxon>Nitrospiraceae</taxon>
        <taxon>Nitrospira</taxon>
    </lineage>
</organism>
<name>A0ABM8QDN0_9BACT</name>
<protein>
    <submittedName>
        <fullName evidence="1">Uncharacterized protein</fullName>
    </submittedName>
</protein>